<sequence length="72" mass="8177">MNSEEAVAKGLITTLKLEKDCRYIILADAKGVPRSVMEDVVRFLQERWKVHCVLLVTHGKPDDVVKVVEMKP</sequence>
<reference evidence="1" key="1">
    <citation type="journal article" date="2015" name="Nature">
        <title>Complex archaea that bridge the gap between prokaryotes and eukaryotes.</title>
        <authorList>
            <person name="Spang A."/>
            <person name="Saw J.H."/>
            <person name="Jorgensen S.L."/>
            <person name="Zaremba-Niedzwiedzka K."/>
            <person name="Martijn J."/>
            <person name="Lind A.E."/>
            <person name="van Eijk R."/>
            <person name="Schleper C."/>
            <person name="Guy L."/>
            <person name="Ettema T.J."/>
        </authorList>
    </citation>
    <scope>NUCLEOTIDE SEQUENCE</scope>
</reference>
<proteinExistence type="predicted"/>
<protein>
    <submittedName>
        <fullName evidence="1">Uncharacterized protein</fullName>
    </submittedName>
</protein>
<dbReference type="EMBL" id="LAZR01007473">
    <property type="protein sequence ID" value="KKM85045.1"/>
    <property type="molecule type" value="Genomic_DNA"/>
</dbReference>
<gene>
    <name evidence="1" type="ORF">LCGC14_1293080</name>
</gene>
<comment type="caution">
    <text evidence="1">The sequence shown here is derived from an EMBL/GenBank/DDBJ whole genome shotgun (WGS) entry which is preliminary data.</text>
</comment>
<accession>A0A0F9N8C9</accession>
<dbReference type="AlphaFoldDB" id="A0A0F9N8C9"/>
<evidence type="ECO:0000313" key="1">
    <source>
        <dbReference type="EMBL" id="KKM85045.1"/>
    </source>
</evidence>
<organism evidence="1">
    <name type="scientific">marine sediment metagenome</name>
    <dbReference type="NCBI Taxonomy" id="412755"/>
    <lineage>
        <taxon>unclassified sequences</taxon>
        <taxon>metagenomes</taxon>
        <taxon>ecological metagenomes</taxon>
    </lineage>
</organism>
<name>A0A0F9N8C9_9ZZZZ</name>